<dbReference type="InterPro" id="IPR040612">
    <property type="entry name" value="ArsA_HSP20-like"/>
</dbReference>
<evidence type="ECO:0000313" key="3">
    <source>
        <dbReference type="EMBL" id="KON31754.1"/>
    </source>
</evidence>
<dbReference type="AlphaFoldDB" id="A0A0M0BTH2"/>
<protein>
    <recommendedName>
        <fullName evidence="2">SHSP domain-containing protein</fullName>
    </recommendedName>
</protein>
<comment type="caution">
    <text evidence="3">The sequence shown here is derived from an EMBL/GenBank/DDBJ whole genome shotgun (WGS) entry which is preliminary data.</text>
</comment>
<dbReference type="CDD" id="cd06464">
    <property type="entry name" value="ACD_sHsps-like"/>
    <property type="match status" value="1"/>
</dbReference>
<reference evidence="4" key="1">
    <citation type="submission" date="2015-06" db="EMBL/GenBank/DDBJ databases">
        <title>New insights into the roles of widespread benthic archaea in carbon and nitrogen cycling.</title>
        <authorList>
            <person name="Lazar C.S."/>
            <person name="Baker B.J."/>
            <person name="Seitz K.W."/>
            <person name="Hyde A.S."/>
            <person name="Dick G.J."/>
            <person name="Hinrichs K.-U."/>
            <person name="Teske A.P."/>
        </authorList>
    </citation>
    <scope>NUCLEOTIDE SEQUENCE [LARGE SCALE GENOMIC DNA]</scope>
</reference>
<evidence type="ECO:0000256" key="1">
    <source>
        <dbReference type="PROSITE-ProRule" id="PRU00285"/>
    </source>
</evidence>
<name>A0A0M0BTH2_9ARCH</name>
<dbReference type="Gene3D" id="2.60.40.790">
    <property type="match status" value="1"/>
</dbReference>
<dbReference type="NCBIfam" id="NF041800">
    <property type="entry name" value="Hsp20"/>
    <property type="match status" value="1"/>
</dbReference>
<organism evidence="3 4">
    <name type="scientific">miscellaneous Crenarchaeota group-1 archaeon SG8-32-3</name>
    <dbReference type="NCBI Taxonomy" id="1685125"/>
    <lineage>
        <taxon>Archaea</taxon>
        <taxon>Candidatus Bathyarchaeota</taxon>
        <taxon>MCG-1</taxon>
    </lineage>
</organism>
<dbReference type="EMBL" id="LFWV01000026">
    <property type="protein sequence ID" value="KON31754.1"/>
    <property type="molecule type" value="Genomic_DNA"/>
</dbReference>
<dbReference type="InterPro" id="IPR002068">
    <property type="entry name" value="A-crystallin/Hsp20_dom"/>
</dbReference>
<gene>
    <name evidence="3" type="ORF">AC478_02305</name>
</gene>
<evidence type="ECO:0000313" key="4">
    <source>
        <dbReference type="Proteomes" id="UP000054016"/>
    </source>
</evidence>
<comment type="similarity">
    <text evidence="1">Belongs to the small heat shock protein (HSP20) family.</text>
</comment>
<proteinExistence type="inferred from homology"/>
<sequence>MFREMEKMMEKEFKNFAEKIPKDYVKERRLPDGRTVKELGPFVYGYSMKIGPDGKPEFRQFGNIKKSLKGPQVKNEREPLVDIVETDSEIRVVAELPGVEKTDIKLHGTEESLTVSVNTPQTKYYKEVALPTKVKVKEAKSFYKNGVLEVVFPKAEAPTTPKGEPIDID</sequence>
<accession>A0A0M0BTH2</accession>
<dbReference type="SUPFAM" id="SSF49764">
    <property type="entry name" value="HSP20-like chaperones"/>
    <property type="match status" value="1"/>
</dbReference>
<dbReference type="InterPro" id="IPR008978">
    <property type="entry name" value="HSP20-like_chaperone"/>
</dbReference>
<dbReference type="PROSITE" id="PS01031">
    <property type="entry name" value="SHSP"/>
    <property type="match status" value="1"/>
</dbReference>
<feature type="domain" description="SHSP" evidence="2">
    <location>
        <begin position="72"/>
        <end position="169"/>
    </location>
</feature>
<dbReference type="Proteomes" id="UP000054016">
    <property type="component" value="Unassembled WGS sequence"/>
</dbReference>
<dbReference type="Pfam" id="PF17886">
    <property type="entry name" value="ArsA_HSP20"/>
    <property type="match status" value="1"/>
</dbReference>
<evidence type="ECO:0000259" key="2">
    <source>
        <dbReference type="PROSITE" id="PS01031"/>
    </source>
</evidence>